<feature type="compositionally biased region" description="Low complexity" evidence="1">
    <location>
        <begin position="372"/>
        <end position="381"/>
    </location>
</feature>
<evidence type="ECO:0000313" key="2">
    <source>
        <dbReference type="EMBL" id="KAF7437389.1"/>
    </source>
</evidence>
<organism evidence="2 3">
    <name type="scientific">Pleurotus ostreatus</name>
    <name type="common">Oyster mushroom</name>
    <name type="synonym">White-rot fungus</name>
    <dbReference type="NCBI Taxonomy" id="5322"/>
    <lineage>
        <taxon>Eukaryota</taxon>
        <taxon>Fungi</taxon>
        <taxon>Dikarya</taxon>
        <taxon>Basidiomycota</taxon>
        <taxon>Agaricomycotina</taxon>
        <taxon>Agaricomycetes</taxon>
        <taxon>Agaricomycetidae</taxon>
        <taxon>Agaricales</taxon>
        <taxon>Pleurotineae</taxon>
        <taxon>Pleurotaceae</taxon>
        <taxon>Pleurotus</taxon>
    </lineage>
</organism>
<sequence>MGTASSSARSSVEVAEAGGGEAAVISPPVAQQPSLYGGGDDVESSNGSAAAAAGDTLRTGRIGGVRPTPQRKGGPVLDVLDIWLNALKNAGAITQLPYMKEAAGVLLQVVNAIQAVRDNQDAFIRLVDHAGCIILSATRTMQPPREITDDMKSALKKIHDVVLKIKSLSDNRTNRTRLRRFLHAGSDKVEIGKLREDLNAAVQIFGVDAAMILNADINMLTEYVRQLMNEARGSCAGDCAVADGPSYGPSSVIPPPLPEVSDVNIQDGVFTHISAGVDASNEGDGTQNIWAPNISSGVDGNVHMNSPVSRPRSRSRSRRSSRSPNPPFTPSTDDRQRNVRVSPSPPVVVLPEEDDHMREPLRGSPPPPPSPRRSSPALPRANSLSTSFSGVKIDNGAFNYVNSPCKAEGSSRVVTFLDVRIHRDTFAKDAGQRQGSFSLPLFRVTHSKCTTAVIFESATTSIEYNQQLSRLDYNASFTRNLTPVKRSEQTHHV</sequence>
<evidence type="ECO:0000313" key="3">
    <source>
        <dbReference type="Proteomes" id="UP000623687"/>
    </source>
</evidence>
<dbReference type="VEuPathDB" id="FungiDB:PC9H_004228"/>
<dbReference type="Gene3D" id="1.20.930.20">
    <property type="entry name" value="Adaptor protein Cbl, N-terminal domain"/>
    <property type="match status" value="1"/>
</dbReference>
<name>A0A8H7DUM3_PLEOS</name>
<accession>A0A8H7DUM3</accession>
<feature type="compositionally biased region" description="Polar residues" evidence="1">
    <location>
        <begin position="283"/>
        <end position="298"/>
    </location>
</feature>
<keyword evidence="3" id="KW-1185">Reference proteome</keyword>
<reference evidence="2" key="1">
    <citation type="submission" date="2019-07" db="EMBL/GenBank/DDBJ databases">
        <authorList>
            <person name="Palmer J.M."/>
        </authorList>
    </citation>
    <scope>NUCLEOTIDE SEQUENCE</scope>
    <source>
        <strain evidence="2">PC9</strain>
    </source>
</reference>
<dbReference type="EMBL" id="JACETU010000002">
    <property type="protein sequence ID" value="KAF7437389.1"/>
    <property type="molecule type" value="Genomic_DNA"/>
</dbReference>
<dbReference type="AlphaFoldDB" id="A0A8H7DUM3"/>
<dbReference type="GeneID" id="59374046"/>
<feature type="region of interest" description="Disordered" evidence="1">
    <location>
        <begin position="1"/>
        <end position="53"/>
    </location>
</feature>
<proteinExistence type="predicted"/>
<dbReference type="InterPro" id="IPR036537">
    <property type="entry name" value="Adaptor_Cbl_N_dom_sf"/>
</dbReference>
<dbReference type="Proteomes" id="UP000623687">
    <property type="component" value="Unassembled WGS sequence"/>
</dbReference>
<feature type="region of interest" description="Disordered" evidence="1">
    <location>
        <begin position="279"/>
        <end position="384"/>
    </location>
</feature>
<protein>
    <submittedName>
        <fullName evidence="2">Uncharacterized protein</fullName>
    </submittedName>
</protein>
<evidence type="ECO:0000256" key="1">
    <source>
        <dbReference type="SAM" id="MobiDB-lite"/>
    </source>
</evidence>
<dbReference type="InterPro" id="IPR059179">
    <property type="entry name" value="MLKL-like_MCAfunc"/>
</dbReference>
<dbReference type="RefSeq" id="XP_036635288.1">
    <property type="nucleotide sequence ID" value="XM_036773815.1"/>
</dbReference>
<dbReference type="GO" id="GO:0007166">
    <property type="term" value="P:cell surface receptor signaling pathway"/>
    <property type="evidence" value="ECO:0007669"/>
    <property type="project" value="InterPro"/>
</dbReference>
<comment type="caution">
    <text evidence="2">The sequence shown here is derived from an EMBL/GenBank/DDBJ whole genome shotgun (WGS) entry which is preliminary data.</text>
</comment>
<feature type="compositionally biased region" description="Basic residues" evidence="1">
    <location>
        <begin position="311"/>
        <end position="321"/>
    </location>
</feature>
<dbReference type="CDD" id="cd21037">
    <property type="entry name" value="MLKL_NTD"/>
    <property type="match status" value="1"/>
</dbReference>
<gene>
    <name evidence="2" type="ORF">PC9H_004228</name>
</gene>
<dbReference type="OrthoDB" id="3065924at2759"/>
<feature type="compositionally biased region" description="Low complexity" evidence="1">
    <location>
        <begin position="1"/>
        <end position="16"/>
    </location>
</feature>